<comment type="caution">
    <text evidence="4">The sequence shown here is derived from an EMBL/GenBank/DDBJ whole genome shotgun (WGS) entry which is preliminary data.</text>
</comment>
<evidence type="ECO:0000256" key="1">
    <source>
        <dbReference type="ARBA" id="ARBA00022801"/>
    </source>
</evidence>
<evidence type="ECO:0000256" key="2">
    <source>
        <dbReference type="SAM" id="SignalP"/>
    </source>
</evidence>
<dbReference type="PANTHER" id="PTHR46018:SF2">
    <property type="entry name" value="ZINC PHOSPHODIESTERASE ELAC PROTEIN 1"/>
    <property type="match status" value="1"/>
</dbReference>
<feature type="domain" description="Metallo-beta-lactamase" evidence="3">
    <location>
        <begin position="68"/>
        <end position="269"/>
    </location>
</feature>
<dbReference type="InterPro" id="IPR001279">
    <property type="entry name" value="Metallo-B-lactamas"/>
</dbReference>
<dbReference type="SMART" id="SM00849">
    <property type="entry name" value="Lactamase_B"/>
    <property type="match status" value="1"/>
</dbReference>
<proteinExistence type="predicted"/>
<feature type="chain" id="PRO_5045248386" evidence="2">
    <location>
        <begin position="25"/>
        <end position="344"/>
    </location>
</feature>
<gene>
    <name evidence="4" type="ORF">NG900_06915</name>
</gene>
<dbReference type="PANTHER" id="PTHR46018">
    <property type="entry name" value="ZINC PHOSPHODIESTERASE ELAC PROTEIN 1"/>
    <property type="match status" value="1"/>
</dbReference>
<dbReference type="CDD" id="cd07719">
    <property type="entry name" value="arylsulfatase_AtsA-like_MBL-fold"/>
    <property type="match status" value="1"/>
</dbReference>
<evidence type="ECO:0000313" key="5">
    <source>
        <dbReference type="Proteomes" id="UP001162811"/>
    </source>
</evidence>
<keyword evidence="5" id="KW-1185">Reference proteome</keyword>
<dbReference type="SUPFAM" id="SSF56281">
    <property type="entry name" value="Metallo-hydrolase/oxidoreductase"/>
    <property type="match status" value="1"/>
</dbReference>
<evidence type="ECO:0000313" key="4">
    <source>
        <dbReference type="EMBL" id="MCO5397933.1"/>
    </source>
</evidence>
<keyword evidence="1" id="KW-0378">Hydrolase</keyword>
<dbReference type="InterPro" id="IPR044094">
    <property type="entry name" value="AtsA-like_MBL-fold"/>
</dbReference>
<protein>
    <submittedName>
        <fullName evidence="4">MBL fold metallo-hydrolase</fullName>
    </submittedName>
</protein>
<dbReference type="Gene3D" id="3.60.15.10">
    <property type="entry name" value="Ribonuclease Z/Hydroxyacylglutathione hydrolase-like"/>
    <property type="match status" value="1"/>
</dbReference>
<sequence length="344" mass="36788">MNRSRMQKAIAAAVVMAAACSSWAAGNEAGSAPASTMRAAPADTAQAADRFRVTLLGTGTPVPSPERAGYSTLVEAGGQRLIFDFGRDVAVRLWQLHIPLGSIDAHFLTHFHSDHLVGLPDLWLTGWLRPPYGQRNRPMALYGPAGTRALADGLRQAFAADIATRLQDEGSALDGVTIDAHDVAPGVVYEKGGVRVIAFENDHGDKIKPSYGYRIEYRGHVIVLSGDTRLSPAVVEQARNADVLVHCVTLVPDALLASNPAYEAIYHHLSSPEDAARVFAMAKPKLAVFSHIGLNGGSTVDQIVSRVRGAYSGPLVVGEDLTRIDIDVRTAASENGVAVWQEKR</sequence>
<organism evidence="4 5">
    <name type="scientific">Ralstonia soli</name>
    <dbReference type="NCBI Taxonomy" id="2953896"/>
    <lineage>
        <taxon>Bacteria</taxon>
        <taxon>Pseudomonadati</taxon>
        <taxon>Pseudomonadota</taxon>
        <taxon>Betaproteobacteria</taxon>
        <taxon>Burkholderiales</taxon>
        <taxon>Burkholderiaceae</taxon>
        <taxon>Ralstonia</taxon>
    </lineage>
</organism>
<keyword evidence="2" id="KW-0732">Signal</keyword>
<dbReference type="InterPro" id="IPR036866">
    <property type="entry name" value="RibonucZ/Hydroxyglut_hydro"/>
</dbReference>
<dbReference type="EMBL" id="JAMXHT010000002">
    <property type="protein sequence ID" value="MCO5397933.1"/>
    <property type="molecule type" value="Genomic_DNA"/>
</dbReference>
<reference evidence="4" key="2">
    <citation type="journal article" date="2023" name="Front. Microbiol.">
        <title>Ralstonia chuxiongensis sp. nov., Ralstonia mojiangensis sp. nov., and Ralstonia soli sp. nov., isolated from tobacco fields, are three novel species in the family Burkholderiaceae.</title>
        <authorList>
            <person name="Lu C.H."/>
            <person name="Zhang Y.Y."/>
            <person name="Jiang N."/>
            <person name="Chen W."/>
            <person name="Shao X."/>
            <person name="Zhao Z.M."/>
            <person name="Lu W.L."/>
            <person name="Hu X."/>
            <person name="Xi Y.X."/>
            <person name="Zou S.Y."/>
            <person name="Wei Q.J."/>
            <person name="Lin Z.L."/>
            <person name="Gong L."/>
            <person name="Gai X.T."/>
            <person name="Zhang L.Q."/>
            <person name="Li J.Y."/>
            <person name="Jin Y."/>
            <person name="Xia Z.Y."/>
        </authorList>
    </citation>
    <scope>NUCLEOTIDE SEQUENCE</scope>
    <source>
        <strain evidence="4">21MJYT02-11</strain>
    </source>
</reference>
<dbReference type="Proteomes" id="UP001162811">
    <property type="component" value="Unassembled WGS sequence"/>
</dbReference>
<name>A0ABT1AHQ5_9RALS</name>
<accession>A0ABT1AHQ5</accession>
<evidence type="ECO:0000259" key="3">
    <source>
        <dbReference type="SMART" id="SM00849"/>
    </source>
</evidence>
<reference evidence="4" key="1">
    <citation type="submission" date="2022-06" db="EMBL/GenBank/DDBJ databases">
        <authorList>
            <person name="Lu C.-H."/>
        </authorList>
    </citation>
    <scope>NUCLEOTIDE SEQUENCE</scope>
    <source>
        <strain evidence="4">21MJYT02-11</strain>
    </source>
</reference>
<dbReference type="RefSeq" id="WP_252678351.1">
    <property type="nucleotide sequence ID" value="NZ_JAMXHT010000002.1"/>
</dbReference>
<dbReference type="Pfam" id="PF23023">
    <property type="entry name" value="Anti-Pycsar_Apyc1"/>
    <property type="match status" value="1"/>
</dbReference>
<dbReference type="PROSITE" id="PS51257">
    <property type="entry name" value="PROKAR_LIPOPROTEIN"/>
    <property type="match status" value="1"/>
</dbReference>
<feature type="signal peptide" evidence="2">
    <location>
        <begin position="1"/>
        <end position="24"/>
    </location>
</feature>